<dbReference type="EMBL" id="AVOT02018879">
    <property type="protein sequence ID" value="MBW0506092.1"/>
    <property type="molecule type" value="Genomic_DNA"/>
</dbReference>
<dbReference type="AlphaFoldDB" id="A0A9Q3DQ25"/>
<accession>A0A9Q3DQ25</accession>
<comment type="caution">
    <text evidence="1">The sequence shown here is derived from an EMBL/GenBank/DDBJ whole genome shotgun (WGS) entry which is preliminary data.</text>
</comment>
<evidence type="ECO:0000313" key="1">
    <source>
        <dbReference type="EMBL" id="MBW0506092.1"/>
    </source>
</evidence>
<evidence type="ECO:0000313" key="2">
    <source>
        <dbReference type="Proteomes" id="UP000765509"/>
    </source>
</evidence>
<dbReference type="Proteomes" id="UP000765509">
    <property type="component" value="Unassembled WGS sequence"/>
</dbReference>
<gene>
    <name evidence="1" type="ORF">O181_045807</name>
</gene>
<name>A0A9Q3DQ25_9BASI</name>
<keyword evidence="2" id="KW-1185">Reference proteome</keyword>
<sequence>MLNYGPPQGPQFNYGPNQKGWIMLQVLGRPPFLWTWTGMSSSGHMGQFGHHHPWTPGNPFKIGPRGTSIAAIYHGPWNAGCGR</sequence>
<proteinExistence type="predicted"/>
<reference evidence="1" key="1">
    <citation type="submission" date="2021-03" db="EMBL/GenBank/DDBJ databases">
        <title>Draft genome sequence of rust myrtle Austropuccinia psidii MF-1, a brazilian biotype.</title>
        <authorList>
            <person name="Quecine M.C."/>
            <person name="Pachon D.M.R."/>
            <person name="Bonatelli M.L."/>
            <person name="Correr F.H."/>
            <person name="Franceschini L.M."/>
            <person name="Leite T.F."/>
            <person name="Margarido G.R.A."/>
            <person name="Almeida C.A."/>
            <person name="Ferrarezi J.A."/>
            <person name="Labate C.A."/>
        </authorList>
    </citation>
    <scope>NUCLEOTIDE SEQUENCE</scope>
    <source>
        <strain evidence="1">MF-1</strain>
    </source>
</reference>
<organism evidence="1 2">
    <name type="scientific">Austropuccinia psidii MF-1</name>
    <dbReference type="NCBI Taxonomy" id="1389203"/>
    <lineage>
        <taxon>Eukaryota</taxon>
        <taxon>Fungi</taxon>
        <taxon>Dikarya</taxon>
        <taxon>Basidiomycota</taxon>
        <taxon>Pucciniomycotina</taxon>
        <taxon>Pucciniomycetes</taxon>
        <taxon>Pucciniales</taxon>
        <taxon>Sphaerophragmiaceae</taxon>
        <taxon>Austropuccinia</taxon>
    </lineage>
</organism>
<protein>
    <submittedName>
        <fullName evidence="1">Uncharacterized protein</fullName>
    </submittedName>
</protein>